<organism evidence="2 3">
    <name type="scientific">Klenkia taihuensis</name>
    <dbReference type="NCBI Taxonomy" id="1225127"/>
    <lineage>
        <taxon>Bacteria</taxon>
        <taxon>Bacillati</taxon>
        <taxon>Actinomycetota</taxon>
        <taxon>Actinomycetes</taxon>
        <taxon>Geodermatophilales</taxon>
        <taxon>Geodermatophilaceae</taxon>
        <taxon>Klenkia</taxon>
    </lineage>
</organism>
<gene>
    <name evidence="2" type="ORF">SAMN05661030_0819</name>
</gene>
<feature type="region of interest" description="Disordered" evidence="1">
    <location>
        <begin position="27"/>
        <end position="53"/>
    </location>
</feature>
<feature type="compositionally biased region" description="Low complexity" evidence="1">
    <location>
        <begin position="27"/>
        <end position="36"/>
    </location>
</feature>
<accession>A0A1I1IU18</accession>
<dbReference type="STRING" id="1225127.SAMN05661030_0819"/>
<name>A0A1I1IU18_9ACTN</name>
<proteinExistence type="predicted"/>
<dbReference type="RefSeq" id="WP_091554902.1">
    <property type="nucleotide sequence ID" value="NZ_FOMD01000001.1"/>
</dbReference>
<dbReference type="AlphaFoldDB" id="A0A1I1IU18"/>
<keyword evidence="3" id="KW-1185">Reference proteome</keyword>
<evidence type="ECO:0000313" key="2">
    <source>
        <dbReference type="EMBL" id="SFC37798.1"/>
    </source>
</evidence>
<reference evidence="3" key="1">
    <citation type="submission" date="2016-10" db="EMBL/GenBank/DDBJ databases">
        <authorList>
            <person name="Varghese N."/>
            <person name="Submissions S."/>
        </authorList>
    </citation>
    <scope>NUCLEOTIDE SEQUENCE [LARGE SCALE GENOMIC DNA]</scope>
    <source>
        <strain evidence="3">DSM 45962</strain>
    </source>
</reference>
<sequence>MPSAIVSIGLRTAEATSGLNGLIVPARPTPAAAAPRPAEKSTEKSPVNTPLPTALASGEVMPLVTPACTAVPGHRLMGAVSGLPFAPTRPRCEMPGTRLTMPPTPIPMTPPAAPATAEMPSCCRSKPSRVPVATW</sequence>
<protein>
    <submittedName>
        <fullName evidence="2">Uncharacterized protein</fullName>
    </submittedName>
</protein>
<evidence type="ECO:0000313" key="3">
    <source>
        <dbReference type="Proteomes" id="UP000199022"/>
    </source>
</evidence>
<evidence type="ECO:0000256" key="1">
    <source>
        <dbReference type="SAM" id="MobiDB-lite"/>
    </source>
</evidence>
<dbReference type="Proteomes" id="UP000199022">
    <property type="component" value="Unassembled WGS sequence"/>
</dbReference>
<feature type="region of interest" description="Disordered" evidence="1">
    <location>
        <begin position="112"/>
        <end position="135"/>
    </location>
</feature>
<dbReference type="EMBL" id="FOMD01000001">
    <property type="protein sequence ID" value="SFC37798.1"/>
    <property type="molecule type" value="Genomic_DNA"/>
</dbReference>